<reference evidence="10" key="1">
    <citation type="submission" date="2022-02" db="EMBL/GenBank/DDBJ databases">
        <authorList>
            <person name="King R."/>
        </authorList>
    </citation>
    <scope>NUCLEOTIDE SEQUENCE</scope>
</reference>
<evidence type="ECO:0000256" key="6">
    <source>
        <dbReference type="ARBA" id="ARBA00029459"/>
    </source>
</evidence>
<dbReference type="PROSITE" id="PS51446">
    <property type="entry name" value="PACIFASTIN"/>
    <property type="match status" value="1"/>
</dbReference>
<organism evidence="10 11">
    <name type="scientific">Spodoptera littoralis</name>
    <name type="common">Egyptian cotton leafworm</name>
    <dbReference type="NCBI Taxonomy" id="7109"/>
    <lineage>
        <taxon>Eukaryota</taxon>
        <taxon>Metazoa</taxon>
        <taxon>Ecdysozoa</taxon>
        <taxon>Arthropoda</taxon>
        <taxon>Hexapoda</taxon>
        <taxon>Insecta</taxon>
        <taxon>Pterygota</taxon>
        <taxon>Neoptera</taxon>
        <taxon>Endopterygota</taxon>
        <taxon>Lepidoptera</taxon>
        <taxon>Glossata</taxon>
        <taxon>Ditrysia</taxon>
        <taxon>Noctuoidea</taxon>
        <taxon>Noctuidae</taxon>
        <taxon>Amphipyrinae</taxon>
        <taxon>Spodoptera</taxon>
    </lineage>
</organism>
<dbReference type="Pfam" id="PF05375">
    <property type="entry name" value="Pacifastin_I"/>
    <property type="match status" value="2"/>
</dbReference>
<dbReference type="EMBL" id="LR824552">
    <property type="protein sequence ID" value="CAH1640765.1"/>
    <property type="molecule type" value="Genomic_DNA"/>
</dbReference>
<evidence type="ECO:0000313" key="10">
    <source>
        <dbReference type="EMBL" id="CAH1640765.1"/>
    </source>
</evidence>
<dbReference type="AlphaFoldDB" id="A0A9P0I7D6"/>
<evidence type="ECO:0000256" key="2">
    <source>
        <dbReference type="ARBA" id="ARBA00022525"/>
    </source>
</evidence>
<evidence type="ECO:0000256" key="5">
    <source>
        <dbReference type="ARBA" id="ARBA00023157"/>
    </source>
</evidence>
<protein>
    <recommendedName>
        <fullName evidence="9">Pacifastin domain-containing protein</fullName>
    </recommendedName>
</protein>
<comment type="similarity">
    <text evidence="6 7">Belongs to the protease inhibitor I19 family.</text>
</comment>
<accession>A0A9P0I7D6</accession>
<feature type="site" description="Reactive bond" evidence="7">
    <location>
        <begin position="496"/>
        <end position="497"/>
    </location>
</feature>
<feature type="chain" id="PRO_5040445653" description="Pacifastin domain-containing protein" evidence="8">
    <location>
        <begin position="26"/>
        <end position="499"/>
    </location>
</feature>
<evidence type="ECO:0000256" key="8">
    <source>
        <dbReference type="SAM" id="SignalP"/>
    </source>
</evidence>
<keyword evidence="4 7" id="KW-0722">Serine protease inhibitor</keyword>
<sequence>MSHISIKMIFKVIFLLYLNVRSVVMLRHEKSVAEKVWSERCERNTIALNDCNWCSCNVKSAYTCKARACGEVDMFGHFNDAIRDMDVGMNGHGVWRSDAAACEAGVHYRKNELLCVCTEDGKWPNAVCRDIFQILHPVESTDHKEPTKDTNCSATKLYLFDCNVCFCPSNGRIDPKYCTKRQCHQENVERSHNTETVDEVYASCTPTKHYKLGCQTCVCLRNNRLVCDNCTNEEDHNLTIAQNTICYQKTPGVIFQKGCNLCHCNKKETIYCTAKKCLQYHTKISLPQIEYDLVEHIQDEYNCIPGSKYKKDCNTCHCFIHEGVKYFGCSMNSCKEPSDGNDTETCVEGTSYQANCLICHCVVGEDGVKREFCHIDDSCKTEDITSPQMLASMHGYCEPLHFYQQDCNKCRCLADGKTVACTSKICSKKSTNEDGLTLSKSILLSSRTENKSQDKSVIVEFIPFVQKDNFCPKGQTYKVDCNVCYCMRNGNAVCTTKQC</sequence>
<feature type="disulfide bond" evidence="7">
    <location>
        <begin position="471"/>
        <end position="486"/>
    </location>
</feature>
<evidence type="ECO:0000259" key="9">
    <source>
        <dbReference type="PROSITE" id="PS51446"/>
    </source>
</evidence>
<dbReference type="GO" id="GO:0004867">
    <property type="term" value="F:serine-type endopeptidase inhibitor activity"/>
    <property type="evidence" value="ECO:0007669"/>
    <property type="project" value="UniProtKB-UniRule"/>
</dbReference>
<keyword evidence="3 7" id="KW-0646">Protease inhibitor</keyword>
<dbReference type="InterPro" id="IPR008037">
    <property type="entry name" value="Pacifastin_dom"/>
</dbReference>
<feature type="disulfide bond" evidence="7">
    <location>
        <begin position="481"/>
        <end position="499"/>
    </location>
</feature>
<keyword evidence="11" id="KW-1185">Reference proteome</keyword>
<dbReference type="InterPro" id="IPR036201">
    <property type="entry name" value="Pacifastin_dom_sf"/>
</dbReference>
<evidence type="ECO:0000313" key="11">
    <source>
        <dbReference type="Proteomes" id="UP001153321"/>
    </source>
</evidence>
<keyword evidence="5 7" id="KW-1015">Disulfide bond</keyword>
<dbReference type="GO" id="GO:0005576">
    <property type="term" value="C:extracellular region"/>
    <property type="evidence" value="ECO:0007669"/>
    <property type="project" value="UniProtKB-SubCell"/>
</dbReference>
<feature type="disulfide bond" evidence="7">
    <location>
        <begin position="484"/>
        <end position="494"/>
    </location>
</feature>
<evidence type="ECO:0000256" key="4">
    <source>
        <dbReference type="ARBA" id="ARBA00022900"/>
    </source>
</evidence>
<feature type="domain" description="Pacifastin" evidence="9">
    <location>
        <begin position="468"/>
        <end position="499"/>
    </location>
</feature>
<comment type="subcellular location">
    <subcellularLocation>
        <location evidence="1">Secreted</location>
    </subcellularLocation>
</comment>
<keyword evidence="2" id="KW-0964">Secreted</keyword>
<name>A0A9P0I7D6_SPOLI</name>
<evidence type="ECO:0000256" key="1">
    <source>
        <dbReference type="ARBA" id="ARBA00004613"/>
    </source>
</evidence>
<evidence type="ECO:0000256" key="7">
    <source>
        <dbReference type="PROSITE-ProRule" id="PRU00776"/>
    </source>
</evidence>
<keyword evidence="8" id="KW-0732">Signal</keyword>
<evidence type="ECO:0000256" key="3">
    <source>
        <dbReference type="ARBA" id="ARBA00022690"/>
    </source>
</evidence>
<gene>
    <name evidence="10" type="ORF">SPLIT_LOCUS6121</name>
</gene>
<proteinExistence type="inferred from homology"/>
<dbReference type="SUPFAM" id="SSF57283">
    <property type="entry name" value="PMP inhibitors"/>
    <property type="match status" value="4"/>
</dbReference>
<dbReference type="Proteomes" id="UP001153321">
    <property type="component" value="Chromosome 21"/>
</dbReference>
<feature type="signal peptide" evidence="8">
    <location>
        <begin position="1"/>
        <end position="25"/>
    </location>
</feature>